<dbReference type="CDD" id="cd07991">
    <property type="entry name" value="LPLAT_LPCAT1-like"/>
    <property type="match status" value="1"/>
</dbReference>
<dbReference type="InterPro" id="IPR002123">
    <property type="entry name" value="Plipid/glycerol_acylTrfase"/>
</dbReference>
<evidence type="ECO:0000256" key="5">
    <source>
        <dbReference type="ARBA" id="ARBA00022679"/>
    </source>
</evidence>
<dbReference type="PANTHER" id="PTHR23063:SF38">
    <property type="entry name" value="PROTEIN CBG04491"/>
    <property type="match status" value="1"/>
</dbReference>
<feature type="transmembrane region" description="Helical" evidence="14">
    <location>
        <begin position="139"/>
        <end position="160"/>
    </location>
</feature>
<evidence type="ECO:0000256" key="11">
    <source>
        <dbReference type="ARBA" id="ARBA00023264"/>
    </source>
</evidence>
<evidence type="ECO:0000256" key="12">
    <source>
        <dbReference type="ARBA" id="ARBA00023315"/>
    </source>
</evidence>
<evidence type="ECO:0000256" key="9">
    <source>
        <dbReference type="ARBA" id="ARBA00023136"/>
    </source>
</evidence>
<dbReference type="Pfam" id="PF01553">
    <property type="entry name" value="Acyltransferase"/>
    <property type="match status" value="1"/>
</dbReference>
<keyword evidence="11" id="KW-1208">Phospholipid metabolism</keyword>
<evidence type="ECO:0000256" key="1">
    <source>
        <dbReference type="ARBA" id="ARBA00004370"/>
    </source>
</evidence>
<evidence type="ECO:0000256" key="3">
    <source>
        <dbReference type="ARBA" id="ARBA00008655"/>
    </source>
</evidence>
<evidence type="ECO:0000256" key="7">
    <source>
        <dbReference type="ARBA" id="ARBA00022989"/>
    </source>
</evidence>
<sequence>MDQMLYFAQQAIFLAVGASVVLVASKKSWGFVPNLLVSLLNVLIGERKNENTRIEGEKLLENKQYLTVDFVRKANYTSPLVASLDLCTLGMHAIYQDDLTRPFTLHSSALLDKPRSSNLNPIHVISCLIRYGLLLPLRVCSMLTTLFFLMITSVSCVVLDAEQRTFRYFGITFAKLFNMSTGLIVQHHDKHNRPQFPGVAVSNHISANDVMTIYSGCEYNGRGYTITGQSHGGFVNHLYKYGGKLTPVLLVDRSCEKKRDLMKSTIVEHSRQKDKNCYPVLLFPEGYCSNNTVVLQFRKAIFDGHAPIFPIAMRQNARYGDAFWAEKTYLPYLFRLMTSWATIIDVFYLPPMQKKDDESEGQFAQRVQKVIAEKIGVDALPFDGKLKCQKEQIKYREKLQATLAEILV</sequence>
<organism evidence="16 17">
    <name type="scientific">Caenorhabditis japonica</name>
    <dbReference type="NCBI Taxonomy" id="281687"/>
    <lineage>
        <taxon>Eukaryota</taxon>
        <taxon>Metazoa</taxon>
        <taxon>Ecdysozoa</taxon>
        <taxon>Nematoda</taxon>
        <taxon>Chromadorea</taxon>
        <taxon>Rhabditida</taxon>
        <taxon>Rhabditina</taxon>
        <taxon>Rhabditomorpha</taxon>
        <taxon>Rhabditoidea</taxon>
        <taxon>Rhabditidae</taxon>
        <taxon>Peloderinae</taxon>
        <taxon>Caenorhabditis</taxon>
    </lineage>
</organism>
<evidence type="ECO:0000256" key="2">
    <source>
        <dbReference type="ARBA" id="ARBA00005189"/>
    </source>
</evidence>
<dbReference type="SUPFAM" id="SSF69593">
    <property type="entry name" value="Glycerol-3-phosphate (1)-acyltransferase"/>
    <property type="match status" value="1"/>
</dbReference>
<keyword evidence="5" id="KW-0808">Transferase</keyword>
<feature type="transmembrane region" description="Helical" evidence="14">
    <location>
        <begin position="6"/>
        <end position="24"/>
    </location>
</feature>
<evidence type="ECO:0000256" key="8">
    <source>
        <dbReference type="ARBA" id="ARBA00023098"/>
    </source>
</evidence>
<name>A0A8R1HZD6_CAEJA</name>
<evidence type="ECO:0000256" key="10">
    <source>
        <dbReference type="ARBA" id="ARBA00023209"/>
    </source>
</evidence>
<dbReference type="InterPro" id="IPR045252">
    <property type="entry name" value="LPCAT1-like"/>
</dbReference>
<keyword evidence="8" id="KW-0443">Lipid metabolism</keyword>
<dbReference type="EnsemblMetazoa" id="CJA15231.1">
    <property type="protein sequence ID" value="CJA15231.1"/>
    <property type="gene ID" value="WBGene00134435"/>
</dbReference>
<dbReference type="GO" id="GO:0005783">
    <property type="term" value="C:endoplasmic reticulum"/>
    <property type="evidence" value="ECO:0007669"/>
    <property type="project" value="TreeGrafter"/>
</dbReference>
<comment type="subcellular location">
    <subcellularLocation>
        <location evidence="1">Membrane</location>
    </subcellularLocation>
</comment>
<evidence type="ECO:0000256" key="13">
    <source>
        <dbReference type="ARBA" id="ARBA00025707"/>
    </source>
</evidence>
<proteinExistence type="inferred from homology"/>
<comment type="pathway">
    <text evidence="13">Phospholipid metabolism.</text>
</comment>
<dbReference type="GO" id="GO:0008654">
    <property type="term" value="P:phospholipid biosynthetic process"/>
    <property type="evidence" value="ECO:0007669"/>
    <property type="project" value="UniProtKB-KW"/>
</dbReference>
<comment type="pathway">
    <text evidence="2">Lipid metabolism.</text>
</comment>
<dbReference type="SMART" id="SM00563">
    <property type="entry name" value="PlsC"/>
    <property type="match status" value="1"/>
</dbReference>
<keyword evidence="12" id="KW-0012">Acyltransferase</keyword>
<keyword evidence="6 14" id="KW-0812">Transmembrane</keyword>
<evidence type="ECO:0000259" key="15">
    <source>
        <dbReference type="SMART" id="SM00563"/>
    </source>
</evidence>
<evidence type="ECO:0000313" key="16">
    <source>
        <dbReference type="EnsemblMetazoa" id="CJA15231.1"/>
    </source>
</evidence>
<evidence type="ECO:0000256" key="6">
    <source>
        <dbReference type="ARBA" id="ARBA00022692"/>
    </source>
</evidence>
<evidence type="ECO:0000256" key="4">
    <source>
        <dbReference type="ARBA" id="ARBA00022516"/>
    </source>
</evidence>
<keyword evidence="9 14" id="KW-0472">Membrane</keyword>
<dbReference type="GO" id="GO:0019432">
    <property type="term" value="P:triglyceride biosynthetic process"/>
    <property type="evidence" value="ECO:0007669"/>
    <property type="project" value="TreeGrafter"/>
</dbReference>
<keyword evidence="4" id="KW-0444">Lipid biosynthesis</keyword>
<accession>A0A8R1HZD6</accession>
<dbReference type="GO" id="GO:0004366">
    <property type="term" value="F:glycerol-3-phosphate O-acyltransferase activity"/>
    <property type="evidence" value="ECO:0007669"/>
    <property type="project" value="TreeGrafter"/>
</dbReference>
<reference evidence="17" key="1">
    <citation type="submission" date="2010-08" db="EMBL/GenBank/DDBJ databases">
        <authorList>
            <consortium name="Caenorhabditis japonica Sequencing Consortium"/>
            <person name="Wilson R.K."/>
        </authorList>
    </citation>
    <scope>NUCLEOTIDE SEQUENCE [LARGE SCALE GENOMIC DNA]</scope>
    <source>
        <strain evidence="17">DF5081</strain>
    </source>
</reference>
<keyword evidence="7 14" id="KW-1133">Transmembrane helix</keyword>
<keyword evidence="10" id="KW-0594">Phospholipid biosynthesis</keyword>
<feature type="domain" description="Phospholipid/glycerol acyltransferase" evidence="15">
    <location>
        <begin position="198"/>
        <end position="316"/>
    </location>
</feature>
<dbReference type="AlphaFoldDB" id="A0A8R1HZD6"/>
<reference evidence="16" key="2">
    <citation type="submission" date="2022-06" db="UniProtKB">
        <authorList>
            <consortium name="EnsemblMetazoa"/>
        </authorList>
    </citation>
    <scope>IDENTIFICATION</scope>
    <source>
        <strain evidence="16">DF5081</strain>
    </source>
</reference>
<dbReference type="GO" id="GO:0016020">
    <property type="term" value="C:membrane"/>
    <property type="evidence" value="ECO:0007669"/>
    <property type="project" value="UniProtKB-SubCell"/>
</dbReference>
<evidence type="ECO:0000313" key="17">
    <source>
        <dbReference type="Proteomes" id="UP000005237"/>
    </source>
</evidence>
<evidence type="ECO:0000256" key="14">
    <source>
        <dbReference type="SAM" id="Phobius"/>
    </source>
</evidence>
<comment type="similarity">
    <text evidence="3">Belongs to the 1-acyl-sn-glycerol-3-phosphate acyltransferase family.</text>
</comment>
<protein>
    <submittedName>
        <fullName evidence="16">PlsC domain-containing protein</fullName>
    </submittedName>
</protein>
<dbReference type="PANTHER" id="PTHR23063">
    <property type="entry name" value="PHOSPHOLIPID ACYLTRANSFERASE"/>
    <property type="match status" value="1"/>
</dbReference>
<dbReference type="Proteomes" id="UP000005237">
    <property type="component" value="Unassembled WGS sequence"/>
</dbReference>
<keyword evidence="17" id="KW-1185">Reference proteome</keyword>